<feature type="compositionally biased region" description="Basic and acidic residues" evidence="9">
    <location>
        <begin position="194"/>
        <end position="212"/>
    </location>
</feature>
<keyword evidence="12" id="KW-1185">Reference proteome</keyword>
<evidence type="ECO:0000256" key="3">
    <source>
        <dbReference type="ARBA" id="ARBA00022552"/>
    </source>
</evidence>
<comment type="similarity">
    <text evidence="5">Belongs to the PINX1 family.</text>
</comment>
<dbReference type="InterPro" id="IPR050656">
    <property type="entry name" value="PINX1"/>
</dbReference>
<evidence type="ECO:0000256" key="6">
    <source>
        <dbReference type="ARBA" id="ARBA00040137"/>
    </source>
</evidence>
<comment type="subcellular location">
    <subcellularLocation>
        <location evidence="1">Nucleus</location>
        <location evidence="1">Nucleolus</location>
    </subcellularLocation>
</comment>
<feature type="compositionally biased region" description="Basic residues" evidence="9">
    <location>
        <begin position="213"/>
        <end position="222"/>
    </location>
</feature>
<feature type="region of interest" description="Disordered" evidence="9">
    <location>
        <begin position="145"/>
        <end position="272"/>
    </location>
</feature>
<accession>A0A1G4MEG1</accession>
<feature type="compositionally biased region" description="Basic residues" evidence="9">
    <location>
        <begin position="236"/>
        <end position="246"/>
    </location>
</feature>
<evidence type="ECO:0000259" key="10">
    <source>
        <dbReference type="PROSITE" id="PS50174"/>
    </source>
</evidence>
<evidence type="ECO:0000256" key="4">
    <source>
        <dbReference type="ARBA" id="ARBA00023242"/>
    </source>
</evidence>
<evidence type="ECO:0000313" key="12">
    <source>
        <dbReference type="Proteomes" id="UP000190831"/>
    </source>
</evidence>
<dbReference type="SMART" id="SM00443">
    <property type="entry name" value="G_patch"/>
    <property type="match status" value="1"/>
</dbReference>
<dbReference type="Proteomes" id="UP000190831">
    <property type="component" value="Chromosome E"/>
</dbReference>
<keyword evidence="4" id="KW-0539">Nucleus</keyword>
<evidence type="ECO:0000256" key="2">
    <source>
        <dbReference type="ARBA" id="ARBA00022517"/>
    </source>
</evidence>
<feature type="region of interest" description="Disordered" evidence="9">
    <location>
        <begin position="1"/>
        <end position="23"/>
    </location>
</feature>
<evidence type="ECO:0000313" key="11">
    <source>
        <dbReference type="EMBL" id="SCW02129.1"/>
    </source>
</evidence>
<evidence type="ECO:0000256" key="5">
    <source>
        <dbReference type="ARBA" id="ARBA00038007"/>
    </source>
</evidence>
<sequence length="300" mass="34245">MGLAAVKVKQKFGNDPRNTTWSNDTSRFGHQYLEKLGWQPGSGLGRVPHATTTHIKVSIKDDNVGLGAKLRRKEKKDEFDSGECAGLDAFQRLLGRLNGNESSISKEIERQKKDEIINGKWGINFVKGDVLASTWDTETKSLKNYSNEKKRVHQNDDEEQASKRIKKSKKTRKHKKKADNGDSTEEAKKRKKDKKESKERKDKKVKKSDTKKDKKRDKKSKASKGDIEDQSEKQKSKTKKDSKRIKEKANKTSRESMLKPKASESKEISSRLSVRSKWIKQKRAAVLDAKALNEIFMVTT</sequence>
<feature type="domain" description="G-patch" evidence="10">
    <location>
        <begin position="25"/>
        <end position="71"/>
    </location>
</feature>
<gene>
    <name evidence="11" type="ORF">LAFE_0E14818G</name>
</gene>
<dbReference type="Pfam" id="PF01585">
    <property type="entry name" value="G-patch"/>
    <property type="match status" value="1"/>
</dbReference>
<dbReference type="InterPro" id="IPR000467">
    <property type="entry name" value="G_patch_dom"/>
</dbReference>
<dbReference type="PANTHER" id="PTHR23149:SF31">
    <property type="entry name" value="PROTEIN PXR1"/>
    <property type="match status" value="1"/>
</dbReference>
<dbReference type="GO" id="GO:0003676">
    <property type="term" value="F:nucleic acid binding"/>
    <property type="evidence" value="ECO:0007669"/>
    <property type="project" value="InterPro"/>
</dbReference>
<dbReference type="GO" id="GO:0006364">
    <property type="term" value="P:rRNA processing"/>
    <property type="evidence" value="ECO:0007669"/>
    <property type="project" value="UniProtKB-KW"/>
</dbReference>
<organism evidence="11 12">
    <name type="scientific">Lachancea fermentati</name>
    <name type="common">Zygosaccharomyces fermentati</name>
    <dbReference type="NCBI Taxonomy" id="4955"/>
    <lineage>
        <taxon>Eukaryota</taxon>
        <taxon>Fungi</taxon>
        <taxon>Dikarya</taxon>
        <taxon>Ascomycota</taxon>
        <taxon>Saccharomycotina</taxon>
        <taxon>Saccharomycetes</taxon>
        <taxon>Saccharomycetales</taxon>
        <taxon>Saccharomycetaceae</taxon>
        <taxon>Lachancea</taxon>
    </lineage>
</organism>
<proteinExistence type="inferred from homology"/>
<feature type="compositionally biased region" description="Basic and acidic residues" evidence="9">
    <location>
        <begin position="247"/>
        <end position="269"/>
    </location>
</feature>
<evidence type="ECO:0000256" key="8">
    <source>
        <dbReference type="ARBA" id="ARBA00041961"/>
    </source>
</evidence>
<dbReference type="OMA" id="PCWDQSS"/>
<dbReference type="GO" id="GO:0005730">
    <property type="term" value="C:nucleolus"/>
    <property type="evidence" value="ECO:0007669"/>
    <property type="project" value="UniProtKB-SubCell"/>
</dbReference>
<dbReference type="EMBL" id="LT598488">
    <property type="protein sequence ID" value="SCW02129.1"/>
    <property type="molecule type" value="Genomic_DNA"/>
</dbReference>
<evidence type="ECO:0000256" key="9">
    <source>
        <dbReference type="SAM" id="MobiDB-lite"/>
    </source>
</evidence>
<feature type="compositionally biased region" description="Basic and acidic residues" evidence="9">
    <location>
        <begin position="145"/>
        <end position="155"/>
    </location>
</feature>
<protein>
    <recommendedName>
        <fullName evidence="7">Protein PXR1</fullName>
    </recommendedName>
    <alternativeName>
        <fullName evidence="8">PinX1-related protein 1</fullName>
    </alternativeName>
    <alternativeName>
        <fullName evidence="6">Protein pxr1</fullName>
    </alternativeName>
</protein>
<dbReference type="PROSITE" id="PS50174">
    <property type="entry name" value="G_PATCH"/>
    <property type="match status" value="1"/>
</dbReference>
<keyword evidence="3" id="KW-0698">rRNA processing</keyword>
<feature type="compositionally biased region" description="Basic residues" evidence="9">
    <location>
        <begin position="163"/>
        <end position="177"/>
    </location>
</feature>
<keyword evidence="2" id="KW-0690">Ribosome biogenesis</keyword>
<dbReference type="AlphaFoldDB" id="A0A1G4MEG1"/>
<reference evidence="12" key="1">
    <citation type="submission" date="2016-03" db="EMBL/GenBank/DDBJ databases">
        <authorList>
            <person name="Devillers H."/>
        </authorList>
    </citation>
    <scope>NUCLEOTIDE SEQUENCE [LARGE SCALE GENOMIC DNA]</scope>
</reference>
<dbReference type="PANTHER" id="PTHR23149">
    <property type="entry name" value="G PATCH DOMAIN CONTAINING PROTEIN"/>
    <property type="match status" value="1"/>
</dbReference>
<evidence type="ECO:0000256" key="7">
    <source>
        <dbReference type="ARBA" id="ARBA00040376"/>
    </source>
</evidence>
<name>A0A1G4MEG1_LACFM</name>
<dbReference type="OrthoDB" id="29523at2759"/>
<dbReference type="STRING" id="4955.A0A1G4MEG1"/>
<evidence type="ECO:0000256" key="1">
    <source>
        <dbReference type="ARBA" id="ARBA00004604"/>
    </source>
</evidence>
<feature type="compositionally biased region" description="Basic and acidic residues" evidence="9">
    <location>
        <begin position="223"/>
        <end position="235"/>
    </location>
</feature>